<accession>I8UA37</accession>
<dbReference type="InterPro" id="IPR027417">
    <property type="entry name" value="P-loop_NTPase"/>
</dbReference>
<name>I8UA37_9ALTE</name>
<dbReference type="AlphaFoldDB" id="I8UA37"/>
<protein>
    <recommendedName>
        <fullName evidence="3">Cell division inhibitor</fullName>
    </recommendedName>
</protein>
<dbReference type="EMBL" id="AKKU01000004">
    <property type="protein sequence ID" value="EIW90126.1"/>
    <property type="molecule type" value="Genomic_DNA"/>
</dbReference>
<keyword evidence="2" id="KW-1185">Reference proteome</keyword>
<dbReference type="RefSeq" id="WP_008983461.1">
    <property type="nucleotide sequence ID" value="NZ_AKKU01000004.1"/>
</dbReference>
<evidence type="ECO:0000313" key="2">
    <source>
        <dbReference type="Proteomes" id="UP000035062"/>
    </source>
</evidence>
<dbReference type="STRING" id="1195246.AGRI_02578"/>
<proteinExistence type="predicted"/>
<sequence>MLAYNLPNSTSLSPKDTITSINTLSTLQRDSSELILLKVLLHHRSANGWIVLVAPQIKPVKAFWQACHLPLERIILVHPKDQSSISNTILAALSNKDCKVVINCQPLSDVELARCQHAAKQYGKVLHTLADIQQQTH</sequence>
<reference evidence="1 2" key="1">
    <citation type="journal article" date="2012" name="J. Bacteriol.">
        <title>Genome Sequence of Pectin-Degrading Alishewanella agri, Isolated from Landfill Soil.</title>
        <authorList>
            <person name="Kim J."/>
            <person name="Jung J."/>
            <person name="Sung J.S."/>
            <person name="Chun J."/>
            <person name="Park W."/>
        </authorList>
    </citation>
    <scope>NUCLEOTIDE SEQUENCE [LARGE SCALE GENOMIC DNA]</scope>
    <source>
        <strain evidence="1 2">BL06</strain>
    </source>
</reference>
<dbReference type="SUPFAM" id="SSF52540">
    <property type="entry name" value="P-loop containing nucleoside triphosphate hydrolases"/>
    <property type="match status" value="1"/>
</dbReference>
<comment type="caution">
    <text evidence="1">The sequence shown here is derived from an EMBL/GenBank/DDBJ whole genome shotgun (WGS) entry which is preliminary data.</text>
</comment>
<gene>
    <name evidence="1" type="ORF">AGRI_02578</name>
</gene>
<organism evidence="1 2">
    <name type="scientific">Alishewanella agri BL06</name>
    <dbReference type="NCBI Taxonomy" id="1195246"/>
    <lineage>
        <taxon>Bacteria</taxon>
        <taxon>Pseudomonadati</taxon>
        <taxon>Pseudomonadota</taxon>
        <taxon>Gammaproteobacteria</taxon>
        <taxon>Alteromonadales</taxon>
        <taxon>Alteromonadaceae</taxon>
        <taxon>Alishewanella</taxon>
    </lineage>
</organism>
<dbReference type="Proteomes" id="UP000035062">
    <property type="component" value="Unassembled WGS sequence"/>
</dbReference>
<evidence type="ECO:0000313" key="1">
    <source>
        <dbReference type="EMBL" id="EIW90126.1"/>
    </source>
</evidence>
<evidence type="ECO:0008006" key="3">
    <source>
        <dbReference type="Google" id="ProtNLM"/>
    </source>
</evidence>
<dbReference type="Gene3D" id="3.40.50.300">
    <property type="entry name" value="P-loop containing nucleotide triphosphate hydrolases"/>
    <property type="match status" value="1"/>
</dbReference>